<feature type="domain" description="HTH araC/xylS-type" evidence="4">
    <location>
        <begin position="204"/>
        <end position="302"/>
    </location>
</feature>
<dbReference type="AlphaFoldDB" id="A0A0H3U9R7"/>
<dbReference type="PANTHER" id="PTHR43280:SF32">
    <property type="entry name" value="TRANSCRIPTIONAL REGULATORY PROTEIN"/>
    <property type="match status" value="1"/>
</dbReference>
<reference evidence="5" key="1">
    <citation type="submission" date="2013-08" db="EMBL/GenBank/DDBJ databases">
        <title>Comparison of modified E. coli strains.</title>
        <authorList>
            <person name="Juergensen J."/>
            <person name="Bonge A."/>
            <person name="Streit W.R."/>
        </authorList>
    </citation>
    <scope>NUCLEOTIDE SEQUENCE</scope>
</reference>
<evidence type="ECO:0000256" key="3">
    <source>
        <dbReference type="ARBA" id="ARBA00023163"/>
    </source>
</evidence>
<protein>
    <recommendedName>
        <fullName evidence="4">HTH araC/xylS-type domain-containing protein</fullName>
    </recommendedName>
</protein>
<evidence type="ECO:0000256" key="1">
    <source>
        <dbReference type="ARBA" id="ARBA00023015"/>
    </source>
</evidence>
<dbReference type="SUPFAM" id="SSF46689">
    <property type="entry name" value="Homeodomain-like"/>
    <property type="match status" value="1"/>
</dbReference>
<dbReference type="EMBL" id="KF540239">
    <property type="protein sequence ID" value="AIF26598.1"/>
    <property type="molecule type" value="Genomic_DNA"/>
</dbReference>
<proteinExistence type="predicted"/>
<keyword evidence="2" id="KW-0238">DNA-binding</keyword>
<dbReference type="GO" id="GO:0043565">
    <property type="term" value="F:sequence-specific DNA binding"/>
    <property type="evidence" value="ECO:0007669"/>
    <property type="project" value="InterPro"/>
</dbReference>
<dbReference type="Gene3D" id="1.10.10.60">
    <property type="entry name" value="Homeodomain-like"/>
    <property type="match status" value="1"/>
</dbReference>
<keyword evidence="1" id="KW-0805">Transcription regulation</keyword>
<keyword evidence="3" id="KW-0804">Transcription</keyword>
<sequence>MKKDIRTTPQSMNMNVMQKMLFSIIQCSTSFYYTKEFAISSGADLFSKILEVSDGGPFLVEDYRMGVLVKGEMDVTVNLIDYHVTAGQMVFVGRGSIAHLHRVSKETIVKGFILSADLMSLIFPDKHLSLSSRSATAFLHEATIDDRKFLDNILITTWSLVHSKGYPEEVFHSLISALVNYYDHLYRSVNHLQVEGKGNENLFNKFIALINQHCDRERNVPFYADKLCLSPRYFSTLIQEQSGKPAKHWIDIAVVTRAKVLLRHSPKTISQISTELNFPNDSFFCKFFRRLTGCSPTEYKEQG</sequence>
<evidence type="ECO:0000313" key="5">
    <source>
        <dbReference type="EMBL" id="AIF26598.1"/>
    </source>
</evidence>
<dbReference type="Pfam" id="PF12833">
    <property type="entry name" value="HTH_18"/>
    <property type="match status" value="1"/>
</dbReference>
<accession>A0A0H3U9R7</accession>
<evidence type="ECO:0000259" key="4">
    <source>
        <dbReference type="PROSITE" id="PS01124"/>
    </source>
</evidence>
<dbReference type="PROSITE" id="PS01124">
    <property type="entry name" value="HTH_ARAC_FAMILY_2"/>
    <property type="match status" value="1"/>
</dbReference>
<dbReference type="InterPro" id="IPR018060">
    <property type="entry name" value="HTH_AraC"/>
</dbReference>
<dbReference type="SMART" id="SM00342">
    <property type="entry name" value="HTH_ARAC"/>
    <property type="match status" value="1"/>
</dbReference>
<name>A0A0H3U9R7_9BACT</name>
<dbReference type="InterPro" id="IPR009057">
    <property type="entry name" value="Homeodomain-like_sf"/>
</dbReference>
<organism evidence="5">
    <name type="scientific">uncultured bacterium fosmid pJB69A5</name>
    <dbReference type="NCBI Taxonomy" id="1478067"/>
    <lineage>
        <taxon>Bacteria</taxon>
        <taxon>environmental samples</taxon>
    </lineage>
</organism>
<evidence type="ECO:0000256" key="2">
    <source>
        <dbReference type="ARBA" id="ARBA00023125"/>
    </source>
</evidence>
<dbReference type="PANTHER" id="PTHR43280">
    <property type="entry name" value="ARAC-FAMILY TRANSCRIPTIONAL REGULATOR"/>
    <property type="match status" value="1"/>
</dbReference>
<dbReference type="GO" id="GO:0003700">
    <property type="term" value="F:DNA-binding transcription factor activity"/>
    <property type="evidence" value="ECO:0007669"/>
    <property type="project" value="InterPro"/>
</dbReference>